<organism evidence="13 14">
    <name type="scientific">Olsenella uli (strain ATCC 49627 / DSM 7084 / CCUG 31166 / CIP 109912 / JCM 12494 / LMG 11480 / NCIMB 702895 / VPI D76D-27C)</name>
    <name type="common">Lactobacillus uli</name>
    <dbReference type="NCBI Taxonomy" id="633147"/>
    <lineage>
        <taxon>Bacteria</taxon>
        <taxon>Bacillati</taxon>
        <taxon>Actinomycetota</taxon>
        <taxon>Coriobacteriia</taxon>
        <taxon>Coriobacteriales</taxon>
        <taxon>Atopobiaceae</taxon>
        <taxon>Olsenella</taxon>
    </lineage>
</organism>
<dbReference type="CDD" id="cd05709">
    <property type="entry name" value="S2P-M50"/>
    <property type="match status" value="1"/>
</dbReference>
<evidence type="ECO:0000256" key="10">
    <source>
        <dbReference type="ARBA" id="ARBA00023136"/>
    </source>
</evidence>
<evidence type="ECO:0000256" key="3">
    <source>
        <dbReference type="ARBA" id="ARBA00007931"/>
    </source>
</evidence>
<evidence type="ECO:0000256" key="4">
    <source>
        <dbReference type="ARBA" id="ARBA00022670"/>
    </source>
</evidence>
<dbReference type="GO" id="GO:0004222">
    <property type="term" value="F:metalloendopeptidase activity"/>
    <property type="evidence" value="ECO:0007669"/>
    <property type="project" value="InterPro"/>
</dbReference>
<feature type="transmembrane region" description="Helical" evidence="11">
    <location>
        <begin position="205"/>
        <end position="228"/>
    </location>
</feature>
<reference evidence="13 14" key="1">
    <citation type="journal article" date="2010" name="Stand. Genomic Sci.">
        <title>Complete genome sequence of Olsenella uli type strain (VPI D76D-27C).</title>
        <authorList>
            <person name="Goker M."/>
            <person name="Held B."/>
            <person name="Lucas S."/>
            <person name="Nolan M."/>
            <person name="Yasawong M."/>
            <person name="Glavina Del Rio T."/>
            <person name="Tice H."/>
            <person name="Cheng J.F."/>
            <person name="Bruce D."/>
            <person name="Detter J.C."/>
            <person name="Tapia R."/>
            <person name="Han C."/>
            <person name="Goodwin L."/>
            <person name="Pitluck S."/>
            <person name="Liolios K."/>
            <person name="Ivanova N."/>
            <person name="Mavromatis K."/>
            <person name="Mikhailova N."/>
            <person name="Pati A."/>
            <person name="Chen A."/>
            <person name="Palaniappan K."/>
            <person name="Land M."/>
            <person name="Hauser L."/>
            <person name="Chang Y.J."/>
            <person name="Jeffries C.D."/>
            <person name="Rohde M."/>
            <person name="Sikorski J."/>
            <person name="Pukall R."/>
            <person name="Woyke T."/>
            <person name="Bristow J."/>
            <person name="Eisen J.A."/>
            <person name="Markowitz V."/>
            <person name="Hugenholtz P."/>
            <person name="Kyrpides N.C."/>
            <person name="Klenk H.P."/>
            <person name="Lapidus A."/>
        </authorList>
    </citation>
    <scope>NUCLEOTIDE SEQUENCE [LARGE SCALE GENOMIC DNA]</scope>
    <source>
        <strain evidence="14">ATCC 49627 / DSM 7084 / CIP 109912 / JCM 12494 / NCIMB 702895 / VPI D76D-27C</strain>
    </source>
</reference>
<dbReference type="InterPro" id="IPR036034">
    <property type="entry name" value="PDZ_sf"/>
</dbReference>
<evidence type="ECO:0000256" key="6">
    <source>
        <dbReference type="ARBA" id="ARBA00022801"/>
    </source>
</evidence>
<evidence type="ECO:0000313" key="14">
    <source>
        <dbReference type="Proteomes" id="UP000000333"/>
    </source>
</evidence>
<gene>
    <name evidence="13" type="ordered locus">Olsu_0902</name>
</gene>
<keyword evidence="8 11" id="KW-1133">Transmembrane helix</keyword>
<dbReference type="GO" id="GO:0016020">
    <property type="term" value="C:membrane"/>
    <property type="evidence" value="ECO:0007669"/>
    <property type="project" value="UniProtKB-SubCell"/>
</dbReference>
<sequence length="460" mass="49345">MAALAGFVAPLFWGVVVLSLLVFVHEAGHFLSARLCGMRVTEFYLGMPCRARLSFRSRRYGTEVGVTPILLGGYTRICGMEGEDDDLLATCLASVQRQGRVAATDVAVELGIDEERAYALLATLCDWASIRPLYDPRRGEHPGQKTYPARFETLARDADMLTEYDRGHDFARAGSTTAGQARPVVGAPEELLKTERSRTYRGKGFLARAFVLVAGPLVNIALAFAIVVGSLCLAGISIAVNTNVIGHVEEGSCAAAAGLVDGDSITAVDDVATSDWNGLCDALGTALSARRDFTVTYTHGGTSQTVTVDMPEGEQMTRFGIEAQRSVVRLNVIQASAYALDYAGQVGTFALRLIMPQHTVETLQGTSSVVGVSAMAATAASEGPRELLLFIAMVSMSLGFMNLLPIPPLDGGKVLIEVIQLMVRRPIPTRVQNGISYLGLAFFLLVFCFALKNDLSTLFF</sequence>
<comment type="cofactor">
    <cofactor evidence="1">
        <name>Zn(2+)</name>
        <dbReference type="ChEBI" id="CHEBI:29105"/>
    </cofactor>
</comment>
<feature type="transmembrane region" description="Helical" evidence="11">
    <location>
        <begin position="387"/>
        <end position="406"/>
    </location>
</feature>
<keyword evidence="9" id="KW-0482">Metalloprotease</keyword>
<dbReference type="Pfam" id="PF02163">
    <property type="entry name" value="Peptidase_M50"/>
    <property type="match status" value="1"/>
</dbReference>
<dbReference type="Proteomes" id="UP000000333">
    <property type="component" value="Chromosome"/>
</dbReference>
<keyword evidence="7" id="KW-0862">Zinc</keyword>
<dbReference type="PANTHER" id="PTHR42837">
    <property type="entry name" value="REGULATOR OF SIGMA-E PROTEASE RSEP"/>
    <property type="match status" value="1"/>
</dbReference>
<dbReference type="GO" id="GO:0006508">
    <property type="term" value="P:proteolysis"/>
    <property type="evidence" value="ECO:0007669"/>
    <property type="project" value="UniProtKB-KW"/>
</dbReference>
<dbReference type="Gene3D" id="2.30.42.10">
    <property type="match status" value="1"/>
</dbReference>
<accession>E1R049</accession>
<keyword evidence="6" id="KW-0378">Hydrolase</keyword>
<evidence type="ECO:0000256" key="7">
    <source>
        <dbReference type="ARBA" id="ARBA00022833"/>
    </source>
</evidence>
<name>E1R049_OLSUV</name>
<evidence type="ECO:0000313" key="13">
    <source>
        <dbReference type="EMBL" id="ADK68013.1"/>
    </source>
</evidence>
<dbReference type="KEGG" id="ols:Olsu_0902"/>
<dbReference type="AlphaFoldDB" id="E1R049"/>
<evidence type="ECO:0000256" key="11">
    <source>
        <dbReference type="SAM" id="Phobius"/>
    </source>
</evidence>
<keyword evidence="4" id="KW-0645">Protease</keyword>
<evidence type="ECO:0000259" key="12">
    <source>
        <dbReference type="Pfam" id="PF02163"/>
    </source>
</evidence>
<dbReference type="InterPro" id="IPR004387">
    <property type="entry name" value="Pept_M50_Zn"/>
</dbReference>
<feature type="domain" description="Peptidase M50" evidence="12">
    <location>
        <begin position="14"/>
        <end position="445"/>
    </location>
</feature>
<keyword evidence="14" id="KW-1185">Reference proteome</keyword>
<comment type="similarity">
    <text evidence="3">Belongs to the peptidase M50B family.</text>
</comment>
<feature type="transmembrane region" description="Helical" evidence="11">
    <location>
        <begin position="434"/>
        <end position="452"/>
    </location>
</feature>
<protein>
    <submittedName>
        <fullName evidence="13">Peptidase M50</fullName>
    </submittedName>
</protein>
<comment type="subcellular location">
    <subcellularLocation>
        <location evidence="2">Membrane</location>
        <topology evidence="2">Multi-pass membrane protein</topology>
    </subcellularLocation>
</comment>
<dbReference type="eggNOG" id="COG0750">
    <property type="taxonomic scope" value="Bacteria"/>
</dbReference>
<dbReference type="HOGENOM" id="CLU_025778_1_3_11"/>
<evidence type="ECO:0000256" key="9">
    <source>
        <dbReference type="ARBA" id="ARBA00023049"/>
    </source>
</evidence>
<dbReference type="OrthoDB" id="9782003at2"/>
<dbReference type="PATRIC" id="fig|633147.7.peg.647"/>
<proteinExistence type="inferred from homology"/>
<evidence type="ECO:0000256" key="2">
    <source>
        <dbReference type="ARBA" id="ARBA00004141"/>
    </source>
</evidence>
<dbReference type="GeneID" id="78512319"/>
<dbReference type="InterPro" id="IPR008915">
    <property type="entry name" value="Peptidase_M50"/>
</dbReference>
<evidence type="ECO:0000256" key="1">
    <source>
        <dbReference type="ARBA" id="ARBA00001947"/>
    </source>
</evidence>
<keyword evidence="5 11" id="KW-0812">Transmembrane</keyword>
<keyword evidence="10 11" id="KW-0472">Membrane</keyword>
<evidence type="ECO:0000256" key="5">
    <source>
        <dbReference type="ARBA" id="ARBA00022692"/>
    </source>
</evidence>
<dbReference type="EMBL" id="CP002106">
    <property type="protein sequence ID" value="ADK68013.1"/>
    <property type="molecule type" value="Genomic_DNA"/>
</dbReference>
<dbReference type="STRING" id="633147.Olsu_0902"/>
<dbReference type="SUPFAM" id="SSF50156">
    <property type="entry name" value="PDZ domain-like"/>
    <property type="match status" value="1"/>
</dbReference>
<dbReference type="PANTHER" id="PTHR42837:SF2">
    <property type="entry name" value="MEMBRANE METALLOPROTEASE ARASP2, CHLOROPLASTIC-RELATED"/>
    <property type="match status" value="1"/>
</dbReference>
<feature type="transmembrane region" description="Helical" evidence="11">
    <location>
        <begin position="6"/>
        <end position="24"/>
    </location>
</feature>
<dbReference type="RefSeq" id="WP_013251765.1">
    <property type="nucleotide sequence ID" value="NC_014363.1"/>
</dbReference>
<evidence type="ECO:0000256" key="8">
    <source>
        <dbReference type="ARBA" id="ARBA00022989"/>
    </source>
</evidence>